<dbReference type="AlphaFoldDB" id="A0A1M6LJL5"/>
<keyword evidence="1 2" id="KW-0732">Signal</keyword>
<dbReference type="Pfam" id="PF21783">
    <property type="entry name" value="YNCE"/>
    <property type="match status" value="1"/>
</dbReference>
<organism evidence="4 5">
    <name type="scientific">Muricoccus roseus</name>
    <dbReference type="NCBI Taxonomy" id="198092"/>
    <lineage>
        <taxon>Bacteria</taxon>
        <taxon>Pseudomonadati</taxon>
        <taxon>Pseudomonadota</taxon>
        <taxon>Alphaproteobacteria</taxon>
        <taxon>Acetobacterales</taxon>
        <taxon>Roseomonadaceae</taxon>
        <taxon>Muricoccus</taxon>
    </lineage>
</organism>
<dbReference type="SUPFAM" id="SSF50974">
    <property type="entry name" value="Nitrous oxide reductase, N-terminal domain"/>
    <property type="match status" value="1"/>
</dbReference>
<sequence length="330" mass="36006">MRRLALALPLLAAGLFPAAARADVVFVINSLDPGIQVVDAATRAELRQIPVLREPHHLTLSPARDVLLVGDSGGNEILFLDPTTGELRKRERIANPYNLEFSPDGKMLVVTGLRRDQVDIYGWDGPSMGLTLAARLKPGDMPSHIAYRPDSKVVYVTLQGSRAIAAIDLEKREIAWSLQVGREPAGIIWHNGKLLIGIMGADHVAVVDPEARKVERTIRVGRGAHALFPSPGGGPIYVTSRVDSRITALDPLSLEVMRTYEVPGGPDCISFDEHGRLWTTLRWNRQLGMLDPETGEVTTSPVGRSPHGIFFRNQGLVQARNETPAAPVAR</sequence>
<accession>A0A1M6LJL5</accession>
<dbReference type="RefSeq" id="WP_073136471.1">
    <property type="nucleotide sequence ID" value="NZ_FQZF01000018.1"/>
</dbReference>
<protein>
    <submittedName>
        <fullName evidence="4">Lactonase, 7-bladed beta-propeller</fullName>
    </submittedName>
</protein>
<dbReference type="STRING" id="198092.SAMN02745194_03202"/>
<dbReference type="Proteomes" id="UP000184387">
    <property type="component" value="Unassembled WGS sequence"/>
</dbReference>
<dbReference type="InterPro" id="IPR051200">
    <property type="entry name" value="Host-pathogen_enzymatic-act"/>
</dbReference>
<dbReference type="InterPro" id="IPR011045">
    <property type="entry name" value="N2O_reductase_N"/>
</dbReference>
<dbReference type="OrthoDB" id="145213at2"/>
<evidence type="ECO:0000313" key="5">
    <source>
        <dbReference type="Proteomes" id="UP000184387"/>
    </source>
</evidence>
<evidence type="ECO:0000256" key="1">
    <source>
        <dbReference type="ARBA" id="ARBA00022729"/>
    </source>
</evidence>
<dbReference type="PANTHER" id="PTHR47197">
    <property type="entry name" value="PROTEIN NIRF"/>
    <property type="match status" value="1"/>
</dbReference>
<keyword evidence="5" id="KW-1185">Reference proteome</keyword>
<dbReference type="Gene3D" id="2.130.10.10">
    <property type="entry name" value="YVTN repeat-like/Quinoprotein amine dehydrogenase"/>
    <property type="match status" value="2"/>
</dbReference>
<gene>
    <name evidence="4" type="ORF">SAMN02745194_03202</name>
</gene>
<evidence type="ECO:0000256" key="2">
    <source>
        <dbReference type="SAM" id="SignalP"/>
    </source>
</evidence>
<feature type="signal peptide" evidence="2">
    <location>
        <begin position="1"/>
        <end position="22"/>
    </location>
</feature>
<reference evidence="4 5" key="1">
    <citation type="submission" date="2016-11" db="EMBL/GenBank/DDBJ databases">
        <authorList>
            <person name="Jaros S."/>
            <person name="Januszkiewicz K."/>
            <person name="Wedrychowicz H."/>
        </authorList>
    </citation>
    <scope>NUCLEOTIDE SEQUENCE [LARGE SCALE GENOMIC DNA]</scope>
    <source>
        <strain evidence="4 5">DSM 14916</strain>
    </source>
</reference>
<name>A0A1M6LJL5_9PROT</name>
<feature type="domain" description="YNCE-like beta-propeller" evidence="3">
    <location>
        <begin position="20"/>
        <end position="310"/>
    </location>
</feature>
<dbReference type="PANTHER" id="PTHR47197:SF3">
    <property type="entry name" value="DIHYDRO-HEME D1 DEHYDROGENASE"/>
    <property type="match status" value="1"/>
</dbReference>
<feature type="chain" id="PRO_5013042372" evidence="2">
    <location>
        <begin position="23"/>
        <end position="330"/>
    </location>
</feature>
<evidence type="ECO:0000259" key="3">
    <source>
        <dbReference type="Pfam" id="PF21783"/>
    </source>
</evidence>
<dbReference type="InterPro" id="IPR015943">
    <property type="entry name" value="WD40/YVTN_repeat-like_dom_sf"/>
</dbReference>
<evidence type="ECO:0000313" key="4">
    <source>
        <dbReference type="EMBL" id="SHJ71359.1"/>
    </source>
</evidence>
<dbReference type="InterPro" id="IPR048433">
    <property type="entry name" value="YNCE-like_beta-prop"/>
</dbReference>
<dbReference type="EMBL" id="FQZF01000018">
    <property type="protein sequence ID" value="SHJ71359.1"/>
    <property type="molecule type" value="Genomic_DNA"/>
</dbReference>
<proteinExistence type="predicted"/>